<dbReference type="NCBIfam" id="NF006873">
    <property type="entry name" value="PRK09369.1"/>
    <property type="match status" value="1"/>
</dbReference>
<comment type="function">
    <text evidence="12">Cell wall formation. Adds enolpyruvyl to UDP-N-acetylglucosamine.</text>
</comment>
<feature type="binding site" evidence="12">
    <location>
        <position position="312"/>
    </location>
    <ligand>
        <name>UDP-N-acetyl-alpha-D-glucosamine</name>
        <dbReference type="ChEBI" id="CHEBI:57705"/>
    </ligand>
</feature>
<dbReference type="GO" id="GO:0009252">
    <property type="term" value="P:peptidoglycan biosynthetic process"/>
    <property type="evidence" value="ECO:0007669"/>
    <property type="project" value="UniProtKB-UniRule"/>
</dbReference>
<dbReference type="GO" id="GO:0019277">
    <property type="term" value="P:UDP-N-acetylgalactosamine biosynthetic process"/>
    <property type="evidence" value="ECO:0007669"/>
    <property type="project" value="InterPro"/>
</dbReference>
<evidence type="ECO:0000256" key="7">
    <source>
        <dbReference type="ARBA" id="ARBA00022984"/>
    </source>
</evidence>
<dbReference type="OrthoDB" id="9803760at2"/>
<evidence type="ECO:0000259" key="13">
    <source>
        <dbReference type="Pfam" id="PF00275"/>
    </source>
</evidence>
<evidence type="ECO:0000256" key="1">
    <source>
        <dbReference type="ARBA" id="ARBA00004496"/>
    </source>
</evidence>
<comment type="pathway">
    <text evidence="2 12">Cell wall biogenesis; peptidoglycan biosynthesis.</text>
</comment>
<keyword evidence="3 12" id="KW-0963">Cytoplasm</keyword>
<dbReference type="PANTHER" id="PTHR43783:SF1">
    <property type="entry name" value="UDP-N-ACETYLGLUCOSAMINE 1-CARBOXYVINYLTRANSFERASE"/>
    <property type="match status" value="1"/>
</dbReference>
<evidence type="ECO:0000256" key="3">
    <source>
        <dbReference type="ARBA" id="ARBA00022490"/>
    </source>
</evidence>
<name>D0MHZ6_RHOM4</name>
<keyword evidence="5 12" id="KW-0808">Transferase</keyword>
<evidence type="ECO:0000313" key="15">
    <source>
        <dbReference type="Proteomes" id="UP000002221"/>
    </source>
</evidence>
<keyword evidence="7 12" id="KW-0573">Peptidoglycan synthesis</keyword>
<dbReference type="CDD" id="cd01555">
    <property type="entry name" value="UdpNAET"/>
    <property type="match status" value="1"/>
</dbReference>
<dbReference type="EC" id="2.5.1.7" evidence="12"/>
<dbReference type="InterPro" id="IPR013792">
    <property type="entry name" value="RNA3'P_cycl/enolpyr_Trfase_a/b"/>
</dbReference>
<dbReference type="GO" id="GO:0005737">
    <property type="term" value="C:cytoplasm"/>
    <property type="evidence" value="ECO:0007669"/>
    <property type="project" value="UniProtKB-SubCell"/>
</dbReference>
<feature type="modified residue" description="2-(S-cysteinyl)pyruvic acid O-phosphothioketal" evidence="12">
    <location>
        <position position="118"/>
    </location>
</feature>
<evidence type="ECO:0000256" key="8">
    <source>
        <dbReference type="ARBA" id="ARBA00023306"/>
    </source>
</evidence>
<keyword evidence="4 12" id="KW-0132">Cell division</keyword>
<dbReference type="STRING" id="518766.Rmar_1214"/>
<feature type="binding site" evidence="12">
    <location>
        <position position="94"/>
    </location>
    <ligand>
        <name>UDP-N-acetyl-alpha-D-glucosamine</name>
        <dbReference type="ChEBI" id="CHEBI:57705"/>
    </ligand>
</feature>
<protein>
    <recommendedName>
        <fullName evidence="12">UDP-N-acetylglucosamine 1-carboxyvinyltransferase</fullName>
        <ecNumber evidence="12">2.5.1.7</ecNumber>
    </recommendedName>
    <alternativeName>
        <fullName evidence="12">Enoylpyruvate transferase</fullName>
    </alternativeName>
    <alternativeName>
        <fullName evidence="12">UDP-N-acetylglucosamine enolpyruvyl transferase</fullName>
        <shortName evidence="12">EPT</shortName>
    </alternativeName>
</protein>
<keyword evidence="6 12" id="KW-0133">Cell shape</keyword>
<dbReference type="AlphaFoldDB" id="D0MHZ6"/>
<reference evidence="14 15" key="1">
    <citation type="journal article" date="2009" name="Stand. Genomic Sci.">
        <title>Complete genome sequence of Rhodothermus marinus type strain (R-10).</title>
        <authorList>
            <person name="Nolan M."/>
            <person name="Tindall B.J."/>
            <person name="Pomrenke H."/>
            <person name="Lapidus A."/>
            <person name="Copeland A."/>
            <person name="Glavina Del Rio T."/>
            <person name="Lucas S."/>
            <person name="Chen F."/>
            <person name="Tice H."/>
            <person name="Cheng J.F."/>
            <person name="Saunders E."/>
            <person name="Han C."/>
            <person name="Bruce D."/>
            <person name="Goodwin L."/>
            <person name="Chain P."/>
            <person name="Pitluck S."/>
            <person name="Ovchinikova G."/>
            <person name="Pati A."/>
            <person name="Ivanova N."/>
            <person name="Mavromatis K."/>
            <person name="Chen A."/>
            <person name="Palaniappan K."/>
            <person name="Land M."/>
            <person name="Hauser L."/>
            <person name="Chang Y.J."/>
            <person name="Jeffries C.D."/>
            <person name="Brettin T."/>
            <person name="Goker M."/>
            <person name="Bristow J."/>
            <person name="Eisen J.A."/>
            <person name="Markowitz V."/>
            <person name="Hugenholtz P."/>
            <person name="Kyrpides N.C."/>
            <person name="Klenk H.P."/>
            <person name="Detter J.C."/>
        </authorList>
    </citation>
    <scope>NUCLEOTIDE SEQUENCE [LARGE SCALE GENOMIC DNA]</scope>
    <source>
        <strain evidence="15">ATCC 43812 / DSM 4252 / R-10</strain>
    </source>
</reference>
<dbReference type="InterPro" id="IPR036968">
    <property type="entry name" value="Enolpyruvate_Tfrase_sf"/>
</dbReference>
<accession>D0MHZ6</accession>
<keyword evidence="9 12" id="KW-0961">Cell wall biogenesis/degradation</keyword>
<proteinExistence type="inferred from homology"/>
<dbReference type="GO" id="GO:0008360">
    <property type="term" value="P:regulation of cell shape"/>
    <property type="evidence" value="ECO:0007669"/>
    <property type="project" value="UniProtKB-KW"/>
</dbReference>
<dbReference type="NCBIfam" id="TIGR01072">
    <property type="entry name" value="murA"/>
    <property type="match status" value="1"/>
</dbReference>
<dbReference type="KEGG" id="rmr:Rmar_1214"/>
<dbReference type="GO" id="GO:0071555">
    <property type="term" value="P:cell wall organization"/>
    <property type="evidence" value="ECO:0007669"/>
    <property type="project" value="UniProtKB-KW"/>
</dbReference>
<comment type="caution">
    <text evidence="12">Lacks conserved residue(s) required for the propagation of feature annotation.</text>
</comment>
<evidence type="ECO:0000256" key="5">
    <source>
        <dbReference type="ARBA" id="ARBA00022679"/>
    </source>
</evidence>
<sequence length="439" mass="47211">MDKLVIEGGRPLRGTIPISGSKNTALMLMAGAVLADGVTVLENIPHLRDITTFSHVLRIAGASVRFDPETHVMRIDATRIDFPEAPYELVKQMRASFYMLGALLGRCGQARVSLPGGCAWGPRPVNLHLEGLRAFGAEIELDQGYVVARAPGGRLRGGRFRLEPPSVGATVNLLLGAVTARGSSRIENAALEPDVVVFGRALQQMGARIEGLGTRTIEVEGVDALQPVTFRNCPDRIELGTFMIAAAIAGSPGDTIYLTGAEPSHLGEAFLEAFRQTGAAFTFDGDTVAVTVPERLQAVSIETAPYPGFPTDLQAQWTVLLSQAEGAGFVRDTVYPDRFKHVPELMRMGLQARVEGNTVFLEGPQRLQGAHVMSTDLRGSVSLVLAGLVAEGETHVLRVYHLDRGYENLEGKLSAAGIAIRRESYDEFATPTPESAEEN</sequence>
<evidence type="ECO:0000313" key="14">
    <source>
        <dbReference type="EMBL" id="ACY48104.1"/>
    </source>
</evidence>
<comment type="catalytic activity">
    <reaction evidence="11 12">
        <text>phosphoenolpyruvate + UDP-N-acetyl-alpha-D-glucosamine = UDP-N-acetyl-3-O-(1-carboxyvinyl)-alpha-D-glucosamine + phosphate</text>
        <dbReference type="Rhea" id="RHEA:18681"/>
        <dbReference type="ChEBI" id="CHEBI:43474"/>
        <dbReference type="ChEBI" id="CHEBI:57705"/>
        <dbReference type="ChEBI" id="CHEBI:58702"/>
        <dbReference type="ChEBI" id="CHEBI:68483"/>
        <dbReference type="EC" id="2.5.1.7"/>
    </reaction>
</comment>
<feature type="binding site" evidence="12">
    <location>
        <position position="334"/>
    </location>
    <ligand>
        <name>UDP-N-acetyl-alpha-D-glucosamine</name>
        <dbReference type="ChEBI" id="CHEBI:57705"/>
    </ligand>
</feature>
<dbReference type="PANTHER" id="PTHR43783">
    <property type="entry name" value="UDP-N-ACETYLGLUCOSAMINE 1-CARBOXYVINYLTRANSFERASE"/>
    <property type="match status" value="1"/>
</dbReference>
<dbReference type="EMBL" id="CP001807">
    <property type="protein sequence ID" value="ACY48104.1"/>
    <property type="molecule type" value="Genomic_DNA"/>
</dbReference>
<dbReference type="GO" id="GO:0051301">
    <property type="term" value="P:cell division"/>
    <property type="evidence" value="ECO:0007669"/>
    <property type="project" value="UniProtKB-KW"/>
</dbReference>
<keyword evidence="15" id="KW-1185">Reference proteome</keyword>
<organism evidence="14 15">
    <name type="scientific">Rhodothermus marinus (strain ATCC 43812 / DSM 4252 / R-10)</name>
    <name type="common">Rhodothermus obamensis</name>
    <dbReference type="NCBI Taxonomy" id="518766"/>
    <lineage>
        <taxon>Bacteria</taxon>
        <taxon>Pseudomonadati</taxon>
        <taxon>Rhodothermota</taxon>
        <taxon>Rhodothermia</taxon>
        <taxon>Rhodothermales</taxon>
        <taxon>Rhodothermaceae</taxon>
        <taxon>Rhodothermus</taxon>
    </lineage>
</organism>
<dbReference type="InterPro" id="IPR005750">
    <property type="entry name" value="UDP_GlcNAc_COvinyl_MurA"/>
</dbReference>
<feature type="domain" description="Enolpyruvate transferase" evidence="13">
    <location>
        <begin position="7"/>
        <end position="413"/>
    </location>
</feature>
<dbReference type="HOGENOM" id="CLU_027387_0_0_10"/>
<dbReference type="eggNOG" id="COG0766">
    <property type="taxonomic scope" value="Bacteria"/>
</dbReference>
<evidence type="ECO:0000256" key="11">
    <source>
        <dbReference type="ARBA" id="ARBA00047527"/>
    </source>
</evidence>
<evidence type="ECO:0000256" key="2">
    <source>
        <dbReference type="ARBA" id="ARBA00004752"/>
    </source>
</evidence>
<dbReference type="Gene3D" id="3.65.10.10">
    <property type="entry name" value="Enolpyruvate transferase domain"/>
    <property type="match status" value="2"/>
</dbReference>
<feature type="active site" description="Proton donor" evidence="12">
    <location>
        <position position="118"/>
    </location>
</feature>
<evidence type="ECO:0000256" key="10">
    <source>
        <dbReference type="ARBA" id="ARBA00038367"/>
    </source>
</evidence>
<feature type="binding site" evidence="12">
    <location>
        <begin position="22"/>
        <end position="23"/>
    </location>
    <ligand>
        <name>phosphoenolpyruvate</name>
        <dbReference type="ChEBI" id="CHEBI:58702"/>
    </ligand>
</feature>
<dbReference type="UniPathway" id="UPA00219"/>
<keyword evidence="8 12" id="KW-0131">Cell cycle</keyword>
<dbReference type="GO" id="GO:0008760">
    <property type="term" value="F:UDP-N-acetylglucosamine 1-carboxyvinyltransferase activity"/>
    <property type="evidence" value="ECO:0007669"/>
    <property type="project" value="UniProtKB-UniRule"/>
</dbReference>
<evidence type="ECO:0000256" key="6">
    <source>
        <dbReference type="ARBA" id="ARBA00022960"/>
    </source>
</evidence>
<evidence type="ECO:0000256" key="9">
    <source>
        <dbReference type="ARBA" id="ARBA00023316"/>
    </source>
</evidence>
<comment type="subcellular location">
    <subcellularLocation>
        <location evidence="1 12">Cytoplasm</location>
    </subcellularLocation>
</comment>
<comment type="similarity">
    <text evidence="10 12">Belongs to the EPSP synthase family. MurA subfamily.</text>
</comment>
<dbReference type="RefSeq" id="WP_012843716.1">
    <property type="nucleotide sequence ID" value="NC_013501.1"/>
</dbReference>
<keyword evidence="12" id="KW-0670">Pyruvate</keyword>
<dbReference type="InterPro" id="IPR050068">
    <property type="entry name" value="MurA_subfamily"/>
</dbReference>
<gene>
    <name evidence="12" type="primary">murA</name>
    <name evidence="14" type="ordered locus">Rmar_1214</name>
</gene>
<dbReference type="Proteomes" id="UP000002221">
    <property type="component" value="Chromosome"/>
</dbReference>
<evidence type="ECO:0000256" key="12">
    <source>
        <dbReference type="HAMAP-Rule" id="MF_00111"/>
    </source>
</evidence>
<dbReference type="Pfam" id="PF00275">
    <property type="entry name" value="EPSP_synthase"/>
    <property type="match status" value="1"/>
</dbReference>
<dbReference type="HAMAP" id="MF_00111">
    <property type="entry name" value="MurA"/>
    <property type="match status" value="1"/>
</dbReference>
<dbReference type="InterPro" id="IPR001986">
    <property type="entry name" value="Enolpyruvate_Tfrase_dom"/>
</dbReference>
<dbReference type="SUPFAM" id="SSF55205">
    <property type="entry name" value="EPT/RTPC-like"/>
    <property type="match status" value="1"/>
</dbReference>
<evidence type="ECO:0000256" key="4">
    <source>
        <dbReference type="ARBA" id="ARBA00022618"/>
    </source>
</evidence>